<evidence type="ECO:0000259" key="1">
    <source>
        <dbReference type="PROSITE" id="PS51677"/>
    </source>
</evidence>
<evidence type="ECO:0000313" key="3">
    <source>
        <dbReference type="Proteomes" id="UP000177521"/>
    </source>
</evidence>
<dbReference type="PROSITE" id="PS51677">
    <property type="entry name" value="NODB"/>
    <property type="match status" value="1"/>
</dbReference>
<sequence>MLKRYRPLLFPLIIIFLALYLVRGLFGGAEQQTKPPSGTEAELELLSREVAGSEQPADCAATAEDPSCIASHDAQFVASGSGQRVTYEQFTQLTGVELVHGDRSSDLISWTFDAGAGDQTFTQIMAVLEKYGIQTTVFVTGDWVEKYPQHFQRLLKDGHEIGNHSYRHPYFTKLNRYQLQSELRDTARVLKNNGGPDTQPLFRYPYGSRDNWTHDFIQREGYKSVFWSLDTVDWQDSPEQVKERVLKKVQGGDIILSHLGDAATGPVLDELISGLQERGYRLVTISKLMLAMQQAKPAVVPAVDGAPID</sequence>
<dbReference type="Gene3D" id="3.20.20.370">
    <property type="entry name" value="Glycoside hydrolase/deacetylase"/>
    <property type="match status" value="1"/>
</dbReference>
<dbReference type="CDD" id="cd10917">
    <property type="entry name" value="CE4_NodB_like_6s_7s"/>
    <property type="match status" value="1"/>
</dbReference>
<dbReference type="Pfam" id="PF01522">
    <property type="entry name" value="Polysacc_deac_1"/>
    <property type="match status" value="1"/>
</dbReference>
<dbReference type="Proteomes" id="UP000177521">
    <property type="component" value="Unassembled WGS sequence"/>
</dbReference>
<evidence type="ECO:0000313" key="2">
    <source>
        <dbReference type="EMBL" id="OGC82993.1"/>
    </source>
</evidence>
<gene>
    <name evidence="2" type="ORF">A2788_00470</name>
</gene>
<dbReference type="GO" id="GO:0005975">
    <property type="term" value="P:carbohydrate metabolic process"/>
    <property type="evidence" value="ECO:0007669"/>
    <property type="project" value="InterPro"/>
</dbReference>
<reference evidence="2 3" key="1">
    <citation type="journal article" date="2016" name="Nat. Commun.">
        <title>Thousands of microbial genomes shed light on interconnected biogeochemical processes in an aquifer system.</title>
        <authorList>
            <person name="Anantharaman K."/>
            <person name="Brown C.T."/>
            <person name="Hug L.A."/>
            <person name="Sharon I."/>
            <person name="Castelle C.J."/>
            <person name="Probst A.J."/>
            <person name="Thomas B.C."/>
            <person name="Singh A."/>
            <person name="Wilkins M.J."/>
            <person name="Karaoz U."/>
            <person name="Brodie E.L."/>
            <person name="Williams K.H."/>
            <person name="Hubbard S.S."/>
            <person name="Banfield J.F."/>
        </authorList>
    </citation>
    <scope>NUCLEOTIDE SEQUENCE [LARGE SCALE GENOMIC DNA]</scope>
</reference>
<dbReference type="InterPro" id="IPR011330">
    <property type="entry name" value="Glyco_hydro/deAcase_b/a-brl"/>
</dbReference>
<name>A0A1F4XPQ4_9BACT</name>
<dbReference type="SUPFAM" id="SSF88713">
    <property type="entry name" value="Glycoside hydrolase/deacetylase"/>
    <property type="match status" value="1"/>
</dbReference>
<comment type="caution">
    <text evidence="2">The sequence shown here is derived from an EMBL/GenBank/DDBJ whole genome shotgun (WGS) entry which is preliminary data.</text>
</comment>
<dbReference type="InterPro" id="IPR002509">
    <property type="entry name" value="NODB_dom"/>
</dbReference>
<dbReference type="PANTHER" id="PTHR10587">
    <property type="entry name" value="GLYCOSYL TRANSFERASE-RELATED"/>
    <property type="match status" value="1"/>
</dbReference>
<dbReference type="AlphaFoldDB" id="A0A1F4XPQ4"/>
<dbReference type="InterPro" id="IPR050248">
    <property type="entry name" value="Polysacc_deacetylase_ArnD"/>
</dbReference>
<dbReference type="EMBL" id="MEWS01000003">
    <property type="protein sequence ID" value="OGC82993.1"/>
    <property type="molecule type" value="Genomic_DNA"/>
</dbReference>
<organism evidence="2 3">
    <name type="scientific">Candidatus Abawacabacteria bacterium RIFCSPHIGHO2_01_FULL_46_8</name>
    <dbReference type="NCBI Taxonomy" id="1817815"/>
    <lineage>
        <taxon>Bacteria</taxon>
        <taxon>Candidatus Abawacaibacteriota</taxon>
    </lineage>
</organism>
<dbReference type="GO" id="GO:0016810">
    <property type="term" value="F:hydrolase activity, acting on carbon-nitrogen (but not peptide) bonds"/>
    <property type="evidence" value="ECO:0007669"/>
    <property type="project" value="InterPro"/>
</dbReference>
<feature type="domain" description="NodB homology" evidence="1">
    <location>
        <begin position="106"/>
        <end position="283"/>
    </location>
</feature>
<accession>A0A1F4XPQ4</accession>
<proteinExistence type="predicted"/>
<protein>
    <recommendedName>
        <fullName evidence="1">NodB homology domain-containing protein</fullName>
    </recommendedName>
</protein>